<feature type="domain" description="Phosphagen kinase N-terminal" evidence="9">
    <location>
        <begin position="906"/>
        <end position="997"/>
    </location>
</feature>
<dbReference type="InterPro" id="IPR022414">
    <property type="entry name" value="ATP-guanido_PTrfase_cat"/>
</dbReference>
<dbReference type="OrthoDB" id="430219at2759"/>
<evidence type="ECO:0000313" key="13">
    <source>
        <dbReference type="EMBL" id="CAL4780327.1"/>
    </source>
</evidence>
<evidence type="ECO:0000256" key="1">
    <source>
        <dbReference type="ARBA" id="ARBA00006798"/>
    </source>
</evidence>
<feature type="domain" description="Phosphagen kinase C-terminal" evidence="10">
    <location>
        <begin position="1030"/>
        <end position="1276"/>
    </location>
</feature>
<evidence type="ECO:0000259" key="9">
    <source>
        <dbReference type="PROSITE" id="PS51509"/>
    </source>
</evidence>
<organism evidence="11">
    <name type="scientific">Cladocopium goreaui</name>
    <dbReference type="NCBI Taxonomy" id="2562237"/>
    <lineage>
        <taxon>Eukaryota</taxon>
        <taxon>Sar</taxon>
        <taxon>Alveolata</taxon>
        <taxon>Dinophyceae</taxon>
        <taxon>Suessiales</taxon>
        <taxon>Symbiodiniaceae</taxon>
        <taxon>Cladocopium</taxon>
    </lineage>
</organism>
<dbReference type="Proteomes" id="UP001152797">
    <property type="component" value="Unassembled WGS sequence"/>
</dbReference>
<comment type="caution">
    <text evidence="11">The sequence shown here is derived from an EMBL/GenBank/DDBJ whole genome shotgun (WGS) entry which is preliminary data.</text>
</comment>
<feature type="binding site" evidence="7">
    <location>
        <begin position="1232"/>
        <end position="1237"/>
    </location>
    <ligand>
        <name>ATP</name>
        <dbReference type="ChEBI" id="CHEBI:30616"/>
    </ligand>
</feature>
<feature type="domain" description="Phosphagen kinase C-terminal" evidence="10">
    <location>
        <begin position="1402"/>
        <end position="1595"/>
    </location>
</feature>
<dbReference type="PANTHER" id="PTHR11547">
    <property type="entry name" value="ARGININE OR CREATINE KINASE"/>
    <property type="match status" value="1"/>
</dbReference>
<keyword evidence="13" id="KW-0966">Cell projection</keyword>
<keyword evidence="13" id="KW-0282">Flagellum</keyword>
<name>A0A9P1CK15_9DINO</name>
<evidence type="ECO:0000256" key="8">
    <source>
        <dbReference type="SAM" id="MobiDB-lite"/>
    </source>
</evidence>
<dbReference type="PANTHER" id="PTHR11547:SF38">
    <property type="entry name" value="ARGININE KINASE 1-RELATED"/>
    <property type="match status" value="1"/>
</dbReference>
<dbReference type="InterPro" id="IPR000749">
    <property type="entry name" value="ATP-guanido_PTrfase"/>
</dbReference>
<dbReference type="EMBL" id="CAMXCT010001780">
    <property type="protein sequence ID" value="CAI3993015.1"/>
    <property type="molecule type" value="Genomic_DNA"/>
</dbReference>
<feature type="region of interest" description="Disordered" evidence="8">
    <location>
        <begin position="613"/>
        <end position="647"/>
    </location>
</feature>
<dbReference type="SUPFAM" id="SSF55931">
    <property type="entry name" value="Glutamine synthetase/guanido kinase"/>
    <property type="match status" value="2"/>
</dbReference>
<dbReference type="InterPro" id="IPR022413">
    <property type="entry name" value="ATP-guanido_PTrfase_N"/>
</dbReference>
<dbReference type="InterPro" id="IPR036802">
    <property type="entry name" value="ATP-guanido_PTrfase_N_sf"/>
</dbReference>
<feature type="domain" description="Phosphagen kinase N-terminal" evidence="9">
    <location>
        <begin position="1298"/>
        <end position="1387"/>
    </location>
</feature>
<keyword evidence="4 7" id="KW-0418">Kinase</keyword>
<dbReference type="Pfam" id="PF02807">
    <property type="entry name" value="ATP-gua_PtransN"/>
    <property type="match status" value="2"/>
</dbReference>
<keyword evidence="13" id="KW-0969">Cilium</keyword>
<dbReference type="PROSITE" id="PS51510">
    <property type="entry name" value="PHOSPHAGEN_KINASE_C"/>
    <property type="match status" value="2"/>
</dbReference>
<dbReference type="EMBL" id="CAMXCT030001780">
    <property type="protein sequence ID" value="CAL4780327.1"/>
    <property type="molecule type" value="Genomic_DNA"/>
</dbReference>
<dbReference type="SUPFAM" id="SSF48034">
    <property type="entry name" value="Guanido kinase N-terminal domain"/>
    <property type="match status" value="2"/>
</dbReference>
<keyword evidence="3 7" id="KW-0547">Nucleotide-binding</keyword>
<evidence type="ECO:0000256" key="7">
    <source>
        <dbReference type="PROSITE-ProRule" id="PRU00843"/>
    </source>
</evidence>
<proteinExistence type="inferred from homology"/>
<keyword evidence="14" id="KW-1185">Reference proteome</keyword>
<feature type="binding site" evidence="7">
    <location>
        <position position="1528"/>
    </location>
    <ligand>
        <name>ATP</name>
        <dbReference type="ChEBI" id="CHEBI:30616"/>
    </ligand>
</feature>
<dbReference type="Gene3D" id="3.30.590.10">
    <property type="entry name" value="Glutamine synthetase/guanido kinase, catalytic domain"/>
    <property type="match status" value="2"/>
</dbReference>
<evidence type="ECO:0000256" key="6">
    <source>
        <dbReference type="PROSITE-ProRule" id="PRU00842"/>
    </source>
</evidence>
<dbReference type="InterPro" id="IPR014746">
    <property type="entry name" value="Gln_synth/guanido_kin_cat_dom"/>
</dbReference>
<dbReference type="EMBL" id="CAMXCT020001780">
    <property type="protein sequence ID" value="CAL1146390.1"/>
    <property type="molecule type" value="Genomic_DNA"/>
</dbReference>
<feature type="binding site" evidence="7">
    <location>
        <begin position="1585"/>
        <end position="1589"/>
    </location>
    <ligand>
        <name>ATP</name>
        <dbReference type="ChEBI" id="CHEBI:30616"/>
    </ligand>
</feature>
<comment type="similarity">
    <text evidence="1 6">Belongs to the ATP:guanido phosphotransferase family.</text>
</comment>
<feature type="binding site" evidence="7">
    <location>
        <begin position="1204"/>
        <end position="1208"/>
    </location>
    <ligand>
        <name>ATP</name>
        <dbReference type="ChEBI" id="CHEBI:30616"/>
    </ligand>
</feature>
<gene>
    <name evidence="11" type="ORF">C1SCF055_LOCUS19800</name>
</gene>
<evidence type="ECO:0000256" key="5">
    <source>
        <dbReference type="ARBA" id="ARBA00022840"/>
    </source>
</evidence>
<protein>
    <submittedName>
        <fullName evidence="13">Creatine kinase, flagellar</fullName>
    </submittedName>
</protein>
<evidence type="ECO:0000313" key="14">
    <source>
        <dbReference type="Proteomes" id="UP001152797"/>
    </source>
</evidence>
<feature type="compositionally biased region" description="Polar residues" evidence="8">
    <location>
        <begin position="624"/>
        <end position="634"/>
    </location>
</feature>
<comment type="caution">
    <text evidence="7">Lacks conserved residue(s) required for the propagation of feature annotation.</text>
</comment>
<evidence type="ECO:0000256" key="3">
    <source>
        <dbReference type="ARBA" id="ARBA00022741"/>
    </source>
</evidence>
<keyword evidence="5 7" id="KW-0067">ATP-binding</keyword>
<accession>A0A9P1CK15</accession>
<reference evidence="11" key="1">
    <citation type="submission" date="2022-10" db="EMBL/GenBank/DDBJ databases">
        <authorList>
            <person name="Chen Y."/>
            <person name="Dougan E. K."/>
            <person name="Chan C."/>
            <person name="Rhodes N."/>
            <person name="Thang M."/>
        </authorList>
    </citation>
    <scope>NUCLEOTIDE SEQUENCE</scope>
</reference>
<dbReference type="GO" id="GO:0005524">
    <property type="term" value="F:ATP binding"/>
    <property type="evidence" value="ECO:0007669"/>
    <property type="project" value="UniProtKB-UniRule"/>
</dbReference>
<evidence type="ECO:0000259" key="10">
    <source>
        <dbReference type="PROSITE" id="PS51510"/>
    </source>
</evidence>
<feature type="binding site" evidence="7">
    <location>
        <position position="1145"/>
    </location>
    <ligand>
        <name>ATP</name>
        <dbReference type="ChEBI" id="CHEBI:30616"/>
    </ligand>
</feature>
<keyword evidence="2 7" id="KW-0808">Transferase</keyword>
<evidence type="ECO:0000256" key="2">
    <source>
        <dbReference type="ARBA" id="ARBA00022679"/>
    </source>
</evidence>
<dbReference type="GO" id="GO:0004111">
    <property type="term" value="F:creatine kinase activity"/>
    <property type="evidence" value="ECO:0007669"/>
    <property type="project" value="InterPro"/>
</dbReference>
<feature type="binding site" evidence="7">
    <location>
        <begin position="1405"/>
        <end position="1409"/>
    </location>
    <ligand>
        <name>ATP</name>
        <dbReference type="ChEBI" id="CHEBI:30616"/>
    </ligand>
</feature>
<evidence type="ECO:0000313" key="12">
    <source>
        <dbReference type="EMBL" id="CAL1146390.1"/>
    </source>
</evidence>
<evidence type="ECO:0000313" key="11">
    <source>
        <dbReference type="EMBL" id="CAI3993015.1"/>
    </source>
</evidence>
<dbReference type="Gene3D" id="1.10.135.10">
    <property type="entry name" value="ATP:guanido phosphotransferase, N-terminal domain"/>
    <property type="match status" value="2"/>
</dbReference>
<dbReference type="GO" id="GO:0046314">
    <property type="term" value="P:phosphocreatine biosynthetic process"/>
    <property type="evidence" value="ECO:0007669"/>
    <property type="project" value="InterPro"/>
</dbReference>
<sequence>MDNTAFALAEAGIPGCVLEAHHFDLGSYLPKDLTPRPGPPPRFKSSPLFFTPSYPGCKCWKEKATCQYCTWGFPVDQGIWMEDFYLGFPDARNAAMKVMRKPLVLKVLAMILSDIDLPFQVSQKTAARLLDIVILSGNKEAAAALARKNPVRPLRRWNIGDTFGRPRPSWGVQLTHYSQQSPVLLAALHAGAAFESIFLQWAEVEGSCNNLKAAPPLLKAAPLPLRESVFALGWPIEAFAGLLPSSKSPWNPGLFNDLGRCLCTRPWVVSLDRLHEATVHGIDVKDWLILRSGTNARVGSFLSLLDLSIVKGLTDCAAACAGMGMRVRDVELCREATVGEAEGERLLELGLTTWDADCFIATEESCLCAATAAGRAALKASWRRESAKGIAIYQLLKLASGRSTEPLVNQVLLFSMEVPELIDQLSLWDDVAGWQDDLVEPPSAAAGATASESNAYSTAAAELPDIASTTSEVAEPEPSPTVPAAVDEVKTEEMDDLLRAVQHSKEVVPALNSHGVSLFKLTRMATSTFMSNLLFNPEGALKALHDRVLAAGCQVDPAWSPVKALFIPMTEEQMQELTALAVHGYELSKEDHILALKEDETLLNEALKSCSRCKNRPKAKQVGPQISQAPRSSTDVPQDGGNDMDDDDGPMVVLEGAIRTDSSVGFPDSGWVIDGKPVPDFKVRPATKEDMNANLAYSAAKLDDIVNEEMARMEKQSSVETFRGTMDDDNEVLEVEDQPAHTFLSIRYGETRKQGPCRPNETFTFPAGQQPKAFTVDVLRKVASTQVSLAGITAVGGSLNNVEIQSLDIGDAPMKASFEASLRSVEPEEKTAASRGRNAAERARQYMESSGIQPFLQEMFTQLLERKPRDYLDFMADFIEQKREEVDHLDAGDIDFSTEPGLGDEALPGFVDFPLPDISKHNSVAMAVLRSPELSDALPRLATLRTSMDVTLARCIKAAVDCPGHPLVKVAGAYAGDAESYEVFKEFFDPLIAAMNPGYPKQGRPDVGPVPLDADLSKISDDAVDSSGCYVVFTSLEARRNVTGFKMPMCCSQAERRDVERIISNAKLRGTYLPLRSSKSCPALPIGMAAYQEERLRKVGMLLTEPDSKIKLAAGFGRHWPDARGVFVCDSPGTYIWVNEEDHFRFFARQEGCELKHLYERLVKAMSSVADATTVADGERCGFASSPRHGWVTSDPSRLGAALRVTMTLRIPRLANAVDVVSLCQSLNLECDSSTSAISGNLWQIHSSAAVGLTEVEMMNSWIKACSLLVNLEQRLEKGQSMFEVLPGMGLDYPGQLPLSGACPEEMPDISSCCSLVATCLRGNPELYATHRSLSTSTGIGLGPCLRPGVDREAGKQRTASGLVAGDEECLETFKPLFLCIHEQLENFVPELPSSHDNSEMPCKWVKVEMRRNLAGARFAPSCSKEDRREVERLLVSCMHNQEVVPLNGQYYPLAFSTSYAPMPNGMDPQEERTLVELGQVFGFPRSPADLSAGIGRDWPDARGAFILEGAESDGQTVVWINQADHLRLRCFVAGGQMELAYDALQGLADRIEKAVKDSKGTGFARHADFGYLTTDSLHMGAGVQFSAAVQLRHLHSRPEFRPLCALLNLVETYRDGCTELSSYPAPNLTSEELLRQTLQSLRFLVSLEKKLVDDVAIEEDLQALGII</sequence>
<dbReference type="GO" id="GO:0005615">
    <property type="term" value="C:extracellular space"/>
    <property type="evidence" value="ECO:0007669"/>
    <property type="project" value="TreeGrafter"/>
</dbReference>
<evidence type="ECO:0000256" key="4">
    <source>
        <dbReference type="ARBA" id="ARBA00022777"/>
    </source>
</evidence>
<dbReference type="PROSITE" id="PS51509">
    <property type="entry name" value="PHOSPHAGEN_KINASE_N"/>
    <property type="match status" value="2"/>
</dbReference>
<reference evidence="12" key="2">
    <citation type="submission" date="2024-04" db="EMBL/GenBank/DDBJ databases">
        <authorList>
            <person name="Chen Y."/>
            <person name="Shah S."/>
            <person name="Dougan E. K."/>
            <person name="Thang M."/>
            <person name="Chan C."/>
        </authorList>
    </citation>
    <scope>NUCLEOTIDE SEQUENCE [LARGE SCALE GENOMIC DNA]</scope>
</reference>
<dbReference type="Pfam" id="PF00217">
    <property type="entry name" value="ATP-gua_Ptrans"/>
    <property type="match status" value="2"/>
</dbReference>
<feature type="binding site" evidence="7">
    <location>
        <begin position="1033"/>
        <end position="1037"/>
    </location>
    <ligand>
        <name>ATP</name>
        <dbReference type="ChEBI" id="CHEBI:30616"/>
    </ligand>
</feature>